<comment type="caution">
    <text evidence="3">The sequence shown here is derived from an EMBL/GenBank/DDBJ whole genome shotgun (WGS) entry which is preliminary data.</text>
</comment>
<sequence>MNSDILKMIIYDQHQIIRDSMIINREYTFEKNGNYVLTGLRRAGKSTLLYKIAKELVADGAEWNQIIYINFEDERLSEFTLKDFNDILLVASEMSEKKSYFFLDEIQNVEGWESFARRIADAKERVYITGSNAQMLSKDMEARLGGRYFTKYISPYNFREYLTAKEVQHDEVAIQTTKLNGRIRAALGSYFYEGGFPESLLFQAKREYVENIYQKILLGDIVARNSIRNPDAMRILMKKIAETVMHKVSYTKLQNIVNSIGIKVSKDSLINYVSYAEDAYLIFHIQNYVAAFVGKESVPKYYFNDNSLLNLFLTKKDSALLENMVAAMLHRRYLRGLYYFRSSKTGIDVDFYIQENGTAIQVAYSVQGEARIREVGNLIRTAKEVKESGRFVIVTYEEEELIEEDGVQIEVIPLYKFLLDV</sequence>
<dbReference type="Proteomes" id="UP000295726">
    <property type="component" value="Unassembled WGS sequence"/>
</dbReference>
<protein>
    <recommendedName>
        <fullName evidence="5">AAA+ ATPase domain-containing protein</fullName>
    </recommendedName>
</protein>
<dbReference type="PANTHER" id="PTHR33295">
    <property type="entry name" value="ATPASE"/>
    <property type="match status" value="1"/>
</dbReference>
<dbReference type="Pfam" id="PF13635">
    <property type="entry name" value="DUF4143"/>
    <property type="match status" value="1"/>
</dbReference>
<evidence type="ECO:0000259" key="1">
    <source>
        <dbReference type="Pfam" id="PF13173"/>
    </source>
</evidence>
<dbReference type="InterPro" id="IPR025420">
    <property type="entry name" value="DUF4143"/>
</dbReference>
<dbReference type="RefSeq" id="WP_132378743.1">
    <property type="nucleotide sequence ID" value="NZ_SLZZ01000002.1"/>
</dbReference>
<feature type="domain" description="AAA" evidence="1">
    <location>
        <begin position="34"/>
        <end position="162"/>
    </location>
</feature>
<dbReference type="SUPFAM" id="SSF52540">
    <property type="entry name" value="P-loop containing nucleoside triphosphate hydrolases"/>
    <property type="match status" value="1"/>
</dbReference>
<evidence type="ECO:0000259" key="2">
    <source>
        <dbReference type="Pfam" id="PF13635"/>
    </source>
</evidence>
<evidence type="ECO:0000313" key="3">
    <source>
        <dbReference type="EMBL" id="TCS82423.1"/>
    </source>
</evidence>
<dbReference type="InterPro" id="IPR041682">
    <property type="entry name" value="AAA_14"/>
</dbReference>
<proteinExistence type="predicted"/>
<gene>
    <name evidence="3" type="ORF">EDD59_102294</name>
</gene>
<evidence type="ECO:0008006" key="5">
    <source>
        <dbReference type="Google" id="ProtNLM"/>
    </source>
</evidence>
<dbReference type="EMBL" id="SLZZ01000002">
    <property type="protein sequence ID" value="TCS82423.1"/>
    <property type="molecule type" value="Genomic_DNA"/>
</dbReference>
<reference evidence="3 4" key="1">
    <citation type="submission" date="2019-03" db="EMBL/GenBank/DDBJ databases">
        <title>Genomic Encyclopedia of Type Strains, Phase IV (KMG-IV): sequencing the most valuable type-strain genomes for metagenomic binning, comparative biology and taxonomic classification.</title>
        <authorList>
            <person name="Goeker M."/>
        </authorList>
    </citation>
    <scope>NUCLEOTIDE SEQUENCE [LARGE SCALE GENOMIC DNA]</scope>
    <source>
        <strain evidence="3 4">DSM 29489</strain>
    </source>
</reference>
<name>A0A4R3KH23_9FIRM</name>
<dbReference type="InterPro" id="IPR027417">
    <property type="entry name" value="P-loop_NTPase"/>
</dbReference>
<dbReference type="Gene3D" id="3.40.50.300">
    <property type="entry name" value="P-loop containing nucleotide triphosphate hydrolases"/>
    <property type="match status" value="1"/>
</dbReference>
<dbReference type="Pfam" id="PF13173">
    <property type="entry name" value="AAA_14"/>
    <property type="match status" value="1"/>
</dbReference>
<keyword evidence="4" id="KW-1185">Reference proteome</keyword>
<dbReference type="OrthoDB" id="9801684at2"/>
<feature type="domain" description="DUF4143" evidence="2">
    <location>
        <begin position="220"/>
        <end position="363"/>
    </location>
</feature>
<dbReference type="AlphaFoldDB" id="A0A4R3KH23"/>
<organism evidence="3 4">
    <name type="scientific">Muricomes intestini</name>
    <dbReference type="NCBI Taxonomy" id="1796634"/>
    <lineage>
        <taxon>Bacteria</taxon>
        <taxon>Bacillati</taxon>
        <taxon>Bacillota</taxon>
        <taxon>Clostridia</taxon>
        <taxon>Lachnospirales</taxon>
        <taxon>Lachnospiraceae</taxon>
        <taxon>Muricomes</taxon>
    </lineage>
</organism>
<dbReference type="PANTHER" id="PTHR33295:SF8">
    <property type="entry name" value="AAA+ ATPASE DOMAIN-CONTAINING PROTEIN"/>
    <property type="match status" value="1"/>
</dbReference>
<accession>A0A4R3KH23</accession>
<evidence type="ECO:0000313" key="4">
    <source>
        <dbReference type="Proteomes" id="UP000295726"/>
    </source>
</evidence>